<accession>A0A2P2ISN0</accession>
<dbReference type="AlphaFoldDB" id="A0A2P2ISN0"/>
<protein>
    <submittedName>
        <fullName evidence="1">Uncharacterized protein</fullName>
    </submittedName>
</protein>
<dbReference type="EMBL" id="GGEC01003747">
    <property type="protein sequence ID" value="MBW84230.1"/>
    <property type="molecule type" value="Transcribed_RNA"/>
</dbReference>
<organism evidence="1">
    <name type="scientific">Rhizophora mucronata</name>
    <name type="common">Asiatic mangrove</name>
    <dbReference type="NCBI Taxonomy" id="61149"/>
    <lineage>
        <taxon>Eukaryota</taxon>
        <taxon>Viridiplantae</taxon>
        <taxon>Streptophyta</taxon>
        <taxon>Embryophyta</taxon>
        <taxon>Tracheophyta</taxon>
        <taxon>Spermatophyta</taxon>
        <taxon>Magnoliopsida</taxon>
        <taxon>eudicotyledons</taxon>
        <taxon>Gunneridae</taxon>
        <taxon>Pentapetalae</taxon>
        <taxon>rosids</taxon>
        <taxon>fabids</taxon>
        <taxon>Malpighiales</taxon>
        <taxon>Rhizophoraceae</taxon>
        <taxon>Rhizophora</taxon>
    </lineage>
</organism>
<proteinExistence type="predicted"/>
<reference evidence="1" key="1">
    <citation type="submission" date="2018-02" db="EMBL/GenBank/DDBJ databases">
        <title>Rhizophora mucronata_Transcriptome.</title>
        <authorList>
            <person name="Meera S.P."/>
            <person name="Sreeshan A."/>
            <person name="Augustine A."/>
        </authorList>
    </citation>
    <scope>NUCLEOTIDE SEQUENCE</scope>
    <source>
        <tissue evidence="1">Leaf</tissue>
    </source>
</reference>
<name>A0A2P2ISN0_RHIMU</name>
<evidence type="ECO:0000313" key="1">
    <source>
        <dbReference type="EMBL" id="MBW84230.1"/>
    </source>
</evidence>
<sequence length="44" mass="4965">MCMLLFASIPSILEVNVRYNEHVGIRSLHAAIYGKNIQDSIFVT</sequence>